<evidence type="ECO:0000313" key="2">
    <source>
        <dbReference type="Proteomes" id="UP000182272"/>
    </source>
</evidence>
<proteinExistence type="predicted"/>
<dbReference type="Proteomes" id="UP000182272">
    <property type="component" value="Chromosome I"/>
</dbReference>
<name>A0A1H6MX16_9PSED</name>
<organism evidence="1 2">
    <name type="scientific">Pseudomonas asplenii</name>
    <dbReference type="NCBI Taxonomy" id="53407"/>
    <lineage>
        <taxon>Bacteria</taxon>
        <taxon>Pseudomonadati</taxon>
        <taxon>Pseudomonadota</taxon>
        <taxon>Gammaproteobacteria</taxon>
        <taxon>Pseudomonadales</taxon>
        <taxon>Pseudomonadaceae</taxon>
        <taxon>Pseudomonas</taxon>
    </lineage>
</organism>
<sequence length="107" mass="11359">MLRNCLICDSKAVLTQEAAKGIALLVGLADSALREVQKANENTQAPGSHLLINGLAAITPAYPSALRVAEDVAKYHFAGFNCLCLRCGALFDEPGAQEFSETTKQPP</sequence>
<reference evidence="1 2" key="1">
    <citation type="submission" date="2016-10" db="EMBL/GenBank/DDBJ databases">
        <authorList>
            <person name="de Groot N.N."/>
        </authorList>
    </citation>
    <scope>NUCLEOTIDE SEQUENCE [LARGE SCALE GENOMIC DNA]</scope>
    <source>
        <strain evidence="1 2">LMG 2158</strain>
    </source>
</reference>
<gene>
    <name evidence="1" type="ORF">SAMN05216581_1318</name>
</gene>
<dbReference type="AlphaFoldDB" id="A0A1H6MX16"/>
<dbReference type="EMBL" id="LT629972">
    <property type="protein sequence ID" value="SEI02271.1"/>
    <property type="molecule type" value="Genomic_DNA"/>
</dbReference>
<accession>A0A1H6MX16</accession>
<evidence type="ECO:0000313" key="1">
    <source>
        <dbReference type="EMBL" id="SEI02271.1"/>
    </source>
</evidence>
<protein>
    <submittedName>
        <fullName evidence="1">Uncharacterized protein</fullName>
    </submittedName>
</protein>
<dbReference type="OrthoDB" id="6970012at2"/>